<evidence type="ECO:0000313" key="1">
    <source>
        <dbReference type="EMBL" id="PON82866.1"/>
    </source>
</evidence>
<keyword evidence="2" id="KW-1185">Reference proteome</keyword>
<gene>
    <name evidence="1" type="ORF">TorRG33x02_212770</name>
</gene>
<accession>A0A2P5EBI2</accession>
<dbReference type="AlphaFoldDB" id="A0A2P5EBI2"/>
<dbReference type="InParanoid" id="A0A2P5EBI2"/>
<proteinExistence type="predicted"/>
<dbReference type="EMBL" id="JXTC01000187">
    <property type="protein sequence ID" value="PON82866.1"/>
    <property type="molecule type" value="Genomic_DNA"/>
</dbReference>
<organism evidence="1 2">
    <name type="scientific">Trema orientale</name>
    <name type="common">Charcoal tree</name>
    <name type="synonym">Celtis orientalis</name>
    <dbReference type="NCBI Taxonomy" id="63057"/>
    <lineage>
        <taxon>Eukaryota</taxon>
        <taxon>Viridiplantae</taxon>
        <taxon>Streptophyta</taxon>
        <taxon>Embryophyta</taxon>
        <taxon>Tracheophyta</taxon>
        <taxon>Spermatophyta</taxon>
        <taxon>Magnoliopsida</taxon>
        <taxon>eudicotyledons</taxon>
        <taxon>Gunneridae</taxon>
        <taxon>Pentapetalae</taxon>
        <taxon>rosids</taxon>
        <taxon>fabids</taxon>
        <taxon>Rosales</taxon>
        <taxon>Cannabaceae</taxon>
        <taxon>Trema</taxon>
    </lineage>
</organism>
<evidence type="ECO:0000313" key="2">
    <source>
        <dbReference type="Proteomes" id="UP000237000"/>
    </source>
</evidence>
<dbReference type="OrthoDB" id="10334236at2759"/>
<reference evidence="2" key="1">
    <citation type="submission" date="2016-06" db="EMBL/GenBank/DDBJ databases">
        <title>Parallel loss of symbiosis genes in relatives of nitrogen-fixing non-legume Parasponia.</title>
        <authorList>
            <person name="Van Velzen R."/>
            <person name="Holmer R."/>
            <person name="Bu F."/>
            <person name="Rutten L."/>
            <person name="Van Zeijl A."/>
            <person name="Liu W."/>
            <person name="Santuari L."/>
            <person name="Cao Q."/>
            <person name="Sharma T."/>
            <person name="Shen D."/>
            <person name="Roswanjaya Y."/>
            <person name="Wardhani T."/>
            <person name="Kalhor M.S."/>
            <person name="Jansen J."/>
            <person name="Van den Hoogen J."/>
            <person name="Gungor B."/>
            <person name="Hartog M."/>
            <person name="Hontelez J."/>
            <person name="Verver J."/>
            <person name="Yang W.-C."/>
            <person name="Schijlen E."/>
            <person name="Repin R."/>
            <person name="Schilthuizen M."/>
            <person name="Schranz E."/>
            <person name="Heidstra R."/>
            <person name="Miyata K."/>
            <person name="Fedorova E."/>
            <person name="Kohlen W."/>
            <person name="Bisseling T."/>
            <person name="Smit S."/>
            <person name="Geurts R."/>
        </authorList>
    </citation>
    <scope>NUCLEOTIDE SEQUENCE [LARGE SCALE GENOMIC DNA]</scope>
    <source>
        <strain evidence="2">cv. RG33-2</strain>
    </source>
</reference>
<protein>
    <submittedName>
        <fullName evidence="1">Uncharacterized protein</fullName>
    </submittedName>
</protein>
<sequence>MVYEATSSHYQTISDLSGVSKQNNTVAGVLLGKRIPFVDPMVLETEALRLVMTATLGMGRCRTIFEGDAAAVFVTPFLVQQQEYLEVFQSRGIASFLVQTSTVAASVEIQWIIITSWLTLSFLWFFLRFVLVFSVCKSSTAAWALIDCSLD</sequence>
<comment type="caution">
    <text evidence="1">The sequence shown here is derived from an EMBL/GenBank/DDBJ whole genome shotgun (WGS) entry which is preliminary data.</text>
</comment>
<name>A0A2P5EBI2_TREOI</name>
<dbReference type="Proteomes" id="UP000237000">
    <property type="component" value="Unassembled WGS sequence"/>
</dbReference>